<dbReference type="RefSeq" id="XP_052117040.1">
    <property type="nucleotide sequence ID" value="XM_052261080.1"/>
</dbReference>
<dbReference type="RefSeq" id="XP_052117043.1">
    <property type="nucleotide sequence ID" value="XM_052261083.1"/>
</dbReference>
<accession>A0A9C6TI83</accession>
<sequence length="100" mass="11015">MDKSMLASLESLPEAYQQRMASMMEQVQIRDSFGLHGLPAAREVQPIKVSKMFAKKNAIGKEQVAKLVDDTYRKMHIFGATDLASKGQGASDSSNVKIKV</sequence>
<reference evidence="1" key="1">
    <citation type="journal article" date="2016" name="Nat. Genet.">
        <title>The genome sequences of Arachis duranensis and Arachis ipaensis, the diploid ancestors of cultivated peanut.</title>
        <authorList>
            <person name="Bertioli D.J."/>
            <person name="Cannon S.B."/>
            <person name="Froenicke L."/>
            <person name="Huang G."/>
            <person name="Farmer A.D."/>
            <person name="Cannon E.K."/>
            <person name="Liu X."/>
            <person name="Gao D."/>
            <person name="Clevenger J."/>
            <person name="Dash S."/>
            <person name="Ren L."/>
            <person name="Moretzsohn M.C."/>
            <person name="Shirasawa K."/>
            <person name="Huang W."/>
            <person name="Vidigal B."/>
            <person name="Abernathy B."/>
            <person name="Chu Y."/>
            <person name="Niederhuth C.E."/>
            <person name="Umale P."/>
            <person name="Araujo A.C."/>
            <person name="Kozik A."/>
            <person name="Kim K.D."/>
            <person name="Burow M.D."/>
            <person name="Varshney R.K."/>
            <person name="Wang X."/>
            <person name="Zhang X."/>
            <person name="Barkley N."/>
            <person name="Guimaraes P.M."/>
            <person name="Isobe S."/>
            <person name="Guo B."/>
            <person name="Liao B."/>
            <person name="Stalker H.T."/>
            <person name="Schmitz R.J."/>
            <person name="Scheffler B.E."/>
            <person name="Leal-Bertioli S.C."/>
            <person name="Xun X."/>
            <person name="Jackson S.A."/>
            <person name="Michelmore R."/>
            <person name="Ozias-Akins P."/>
        </authorList>
    </citation>
    <scope>NUCLEOTIDE SEQUENCE [LARGE SCALE GENOMIC DNA]</scope>
    <source>
        <strain evidence="1">cv. V14167</strain>
    </source>
</reference>
<dbReference type="Proteomes" id="UP000515211">
    <property type="component" value="Chromosome 4"/>
</dbReference>
<dbReference type="RefSeq" id="XP_052115498.1">
    <property type="nucleotide sequence ID" value="XM_052259538.1"/>
</dbReference>
<evidence type="ECO:0000313" key="8">
    <source>
        <dbReference type="RefSeq" id="XP_052117043.1"/>
    </source>
</evidence>
<evidence type="ECO:0000313" key="7">
    <source>
        <dbReference type="RefSeq" id="XP_052117042.1"/>
    </source>
</evidence>
<organism evidence="1 6">
    <name type="scientific">Arachis duranensis</name>
    <name type="common">Wild peanut</name>
    <dbReference type="NCBI Taxonomy" id="130453"/>
    <lineage>
        <taxon>Eukaryota</taxon>
        <taxon>Viridiplantae</taxon>
        <taxon>Streptophyta</taxon>
        <taxon>Embryophyta</taxon>
        <taxon>Tracheophyta</taxon>
        <taxon>Spermatophyta</taxon>
        <taxon>Magnoliopsida</taxon>
        <taxon>eudicotyledons</taxon>
        <taxon>Gunneridae</taxon>
        <taxon>Pentapetalae</taxon>
        <taxon>rosids</taxon>
        <taxon>fabids</taxon>
        <taxon>Fabales</taxon>
        <taxon>Fabaceae</taxon>
        <taxon>Papilionoideae</taxon>
        <taxon>50 kb inversion clade</taxon>
        <taxon>dalbergioids sensu lato</taxon>
        <taxon>Dalbergieae</taxon>
        <taxon>Pterocarpus clade</taxon>
        <taxon>Arachis</taxon>
    </lineage>
</organism>
<evidence type="ECO:0000313" key="11">
    <source>
        <dbReference type="RefSeq" id="XP_052117046.1"/>
    </source>
</evidence>
<dbReference type="GeneID" id="110280722"/>
<evidence type="ECO:0000313" key="5">
    <source>
        <dbReference type="RefSeq" id="XP_052117040.1"/>
    </source>
</evidence>
<name>A0A9C6TI83_ARADU</name>
<dbReference type="KEGG" id="adu:110280722"/>
<protein>
    <submittedName>
        <fullName evidence="2 3 4 9">E3 SUMO-protein ligase SIZ1-like</fullName>
    </submittedName>
    <submittedName>
        <fullName evidence="5">E3 SUMO-protein ligase SIZ1-like isoform X2</fullName>
    </submittedName>
    <submittedName>
        <fullName evidence="6 8">E3 SUMO-protein ligase SIZ1-like isoform X3</fullName>
    </submittedName>
    <submittedName>
        <fullName evidence="7">E3 SUMO-protein ligase SIZ1-like isoform X4</fullName>
    </submittedName>
</protein>
<reference evidence="2 3" key="2">
    <citation type="submission" date="2025-04" db="UniProtKB">
        <authorList>
            <consortium name="RefSeq"/>
        </authorList>
    </citation>
    <scope>IDENTIFICATION</scope>
    <source>
        <tissue evidence="2 3">Whole plant</tissue>
    </source>
</reference>
<dbReference type="Proteomes" id="UP000515211">
    <property type="component" value="Chromosome 3"/>
</dbReference>
<evidence type="ECO:0000313" key="6">
    <source>
        <dbReference type="RefSeq" id="XP_052117041.1"/>
    </source>
</evidence>
<evidence type="ECO:0000313" key="2">
    <source>
        <dbReference type="RefSeq" id="XP_052115497.1"/>
    </source>
</evidence>
<dbReference type="RefSeq" id="XP_052117041.1">
    <property type="nucleotide sequence ID" value="XM_052261081.1"/>
</dbReference>
<dbReference type="RefSeq" id="XP_052117039.1">
    <property type="nucleotide sequence ID" value="XM_052261079.1"/>
</dbReference>
<dbReference type="KEGG" id="adu:110278596"/>
<evidence type="ECO:0000313" key="4">
    <source>
        <dbReference type="RefSeq" id="XP_052117039.1"/>
    </source>
</evidence>
<dbReference type="RefSeq" id="XP_052117046.1">
    <property type="nucleotide sequence ID" value="XM_052261086.1"/>
</dbReference>
<proteinExistence type="predicted"/>
<evidence type="ECO:0000313" key="9">
    <source>
        <dbReference type="RefSeq" id="XP_052117044.1"/>
    </source>
</evidence>
<dbReference type="RefSeq" id="XP_052117042.1">
    <property type="nucleotide sequence ID" value="XM_052261082.1"/>
</dbReference>
<evidence type="ECO:0000313" key="10">
    <source>
        <dbReference type="RefSeq" id="XP_052117045.1"/>
    </source>
</evidence>
<dbReference type="RefSeq" id="XP_052115497.1">
    <property type="nucleotide sequence ID" value="XM_052259537.1"/>
</dbReference>
<evidence type="ECO:0000313" key="3">
    <source>
        <dbReference type="RefSeq" id="XP_052115498.1"/>
    </source>
</evidence>
<dbReference type="RefSeq" id="XP_052117044.1">
    <property type="nucleotide sequence ID" value="XM_052261084.1"/>
</dbReference>
<gene>
    <name evidence="4 5 6 7 8 9 10 11" type="primary">LOC110280722</name>
    <name evidence="2 3" type="synonym">LOC110278596</name>
</gene>
<evidence type="ECO:0000313" key="1">
    <source>
        <dbReference type="Proteomes" id="UP000515211"/>
    </source>
</evidence>
<keyword evidence="1" id="KW-1185">Reference proteome</keyword>
<dbReference type="AlphaFoldDB" id="A0A9C6TI83"/>
<dbReference type="RefSeq" id="XP_052117045.1">
    <property type="nucleotide sequence ID" value="XM_052261085.1"/>
</dbReference>